<gene>
    <name evidence="1" type="ORF">N3K66_008314</name>
</gene>
<dbReference type="Proteomes" id="UP001163324">
    <property type="component" value="Chromosome 8"/>
</dbReference>
<comment type="caution">
    <text evidence="1">The sequence shown here is derived from an EMBL/GenBank/DDBJ whole genome shotgun (WGS) entry which is preliminary data.</text>
</comment>
<name>A0ACC0UTM3_9HYPO</name>
<reference evidence="1" key="1">
    <citation type="submission" date="2022-10" db="EMBL/GenBank/DDBJ databases">
        <title>Complete Genome of Trichothecium roseum strain YXFP-22015, a Plant Pathogen Isolated from Citrus.</title>
        <authorList>
            <person name="Wang Y."/>
            <person name="Zhu L."/>
        </authorList>
    </citation>
    <scope>NUCLEOTIDE SEQUENCE</scope>
    <source>
        <strain evidence="1">YXFP-22015</strain>
    </source>
</reference>
<dbReference type="EMBL" id="CM047947">
    <property type="protein sequence ID" value="KAI9897292.1"/>
    <property type="molecule type" value="Genomic_DNA"/>
</dbReference>
<protein>
    <submittedName>
        <fullName evidence="1">Uncharacterized protein</fullName>
    </submittedName>
</protein>
<evidence type="ECO:0000313" key="2">
    <source>
        <dbReference type="Proteomes" id="UP001163324"/>
    </source>
</evidence>
<sequence length="270" mass="29294">MATPVQRPLRIAILENDTPQPDTQARYKSYGGVFTALLTAASSPLTLPEAGISITAHDVVSYTPPSSTATAADGKKEDDNNNDPYPSLDEVDAILLTGSKHTAFHDDPWILRLVEYVGEALRRGVRVVGVCFGHQIVGRAVGAVCAVGGNGWEVSVTETELTDKGKEIFGLEKLRIHQMHRDIVETFPADAIPLGSNQNCAVQAMYSPGKYITVQGHPEFTQDIITEILERRHGAGIFPDDVYDSGIKRASLEHDGVTVGKAFINFMRHG</sequence>
<evidence type="ECO:0000313" key="1">
    <source>
        <dbReference type="EMBL" id="KAI9897292.1"/>
    </source>
</evidence>
<proteinExistence type="predicted"/>
<organism evidence="1 2">
    <name type="scientific">Trichothecium roseum</name>
    <dbReference type="NCBI Taxonomy" id="47278"/>
    <lineage>
        <taxon>Eukaryota</taxon>
        <taxon>Fungi</taxon>
        <taxon>Dikarya</taxon>
        <taxon>Ascomycota</taxon>
        <taxon>Pezizomycotina</taxon>
        <taxon>Sordariomycetes</taxon>
        <taxon>Hypocreomycetidae</taxon>
        <taxon>Hypocreales</taxon>
        <taxon>Hypocreales incertae sedis</taxon>
        <taxon>Trichothecium</taxon>
    </lineage>
</organism>
<accession>A0ACC0UTM3</accession>
<keyword evidence="2" id="KW-1185">Reference proteome</keyword>